<dbReference type="RefSeq" id="WP_259858084.1">
    <property type="nucleotide sequence ID" value="NZ_BAAAST010000009.1"/>
</dbReference>
<evidence type="ECO:0000313" key="1">
    <source>
        <dbReference type="EMBL" id="UWP80326.1"/>
    </source>
</evidence>
<keyword evidence="2" id="KW-1185">Reference proteome</keyword>
<name>A0ABY5VU18_9ACTN</name>
<reference evidence="1" key="2">
    <citation type="submission" date="2022-09" db="EMBL/GenBank/DDBJ databases">
        <title>Biosynthetic gene clusters of Dactylosporangioum fulvum.</title>
        <authorList>
            <person name="Caradec T."/>
        </authorList>
    </citation>
    <scope>NUCLEOTIDE SEQUENCE</scope>
    <source>
        <strain evidence="1">NRRL B-16292</strain>
    </source>
</reference>
<gene>
    <name evidence="1" type="ORF">Dfulv_34905</name>
</gene>
<dbReference type="Proteomes" id="UP001059617">
    <property type="component" value="Chromosome"/>
</dbReference>
<accession>A0ABY5VU18</accession>
<proteinExistence type="predicted"/>
<evidence type="ECO:0000313" key="2">
    <source>
        <dbReference type="Proteomes" id="UP001059617"/>
    </source>
</evidence>
<protein>
    <submittedName>
        <fullName evidence="1">Uncharacterized protein</fullName>
    </submittedName>
</protein>
<organism evidence="1 2">
    <name type="scientific">Dactylosporangium fulvum</name>
    <dbReference type="NCBI Taxonomy" id="53359"/>
    <lineage>
        <taxon>Bacteria</taxon>
        <taxon>Bacillati</taxon>
        <taxon>Actinomycetota</taxon>
        <taxon>Actinomycetes</taxon>
        <taxon>Micromonosporales</taxon>
        <taxon>Micromonosporaceae</taxon>
        <taxon>Dactylosporangium</taxon>
    </lineage>
</organism>
<dbReference type="EMBL" id="CP073720">
    <property type="protein sequence ID" value="UWP80326.1"/>
    <property type="molecule type" value="Genomic_DNA"/>
</dbReference>
<sequence length="88" mass="9330">MCPLGLTTWLFQDVLGSDDNIFGIGPAWRVRTRPLREAPALTLPHSARAIRTAVVTLAVSFGSGCLGDPPAPRRAASVATARNSRFVG</sequence>
<reference evidence="1" key="1">
    <citation type="submission" date="2021-04" db="EMBL/GenBank/DDBJ databases">
        <authorList>
            <person name="Hartkoorn R.C."/>
            <person name="Beaudoing E."/>
            <person name="Hot D."/>
        </authorList>
    </citation>
    <scope>NUCLEOTIDE SEQUENCE</scope>
    <source>
        <strain evidence="1">NRRL B-16292</strain>
    </source>
</reference>